<dbReference type="AlphaFoldDB" id="A0A8E2DIV0"/>
<keyword evidence="3" id="KW-1185">Reference proteome</keyword>
<evidence type="ECO:0000256" key="1">
    <source>
        <dbReference type="SAM" id="MobiDB-lite"/>
    </source>
</evidence>
<protein>
    <submittedName>
        <fullName evidence="2">Uncharacterized protein</fullName>
    </submittedName>
</protein>
<accession>A0A8E2DIV0</accession>
<evidence type="ECO:0000313" key="2">
    <source>
        <dbReference type="EMBL" id="OCH88632.1"/>
    </source>
</evidence>
<sequence length="256" mass="28323">MAMHIRMYLWSPDGPVPYGPSTASETADTPRWQYAVHQRELMVPHPAAPPGGMQATDAVWCPPGTKHSKALDAHQEEFVQKYQESPHEDRAQSDGQALHSVNVNELRYQATLQRTTPAHDSSSTDHRLPEDEHLPAVPSSEQSSSSVANLSVTQTENRSARRTRRKVTVHKRVYKNELTDKIKDACDICSDPSVKTACIKDIGQVSCKYVTVAYNPHDSVSPFRISSLPHSFPVLIVVSPKAMPQEGPGMPLLLEA</sequence>
<dbReference type="EMBL" id="KV722447">
    <property type="protein sequence ID" value="OCH88632.1"/>
    <property type="molecule type" value="Genomic_DNA"/>
</dbReference>
<gene>
    <name evidence="2" type="ORF">OBBRIDRAFT_795031</name>
</gene>
<dbReference type="Proteomes" id="UP000250043">
    <property type="component" value="Unassembled WGS sequence"/>
</dbReference>
<evidence type="ECO:0000313" key="3">
    <source>
        <dbReference type="Proteomes" id="UP000250043"/>
    </source>
</evidence>
<proteinExistence type="predicted"/>
<name>A0A8E2DIV0_9APHY</name>
<reference evidence="2 3" key="1">
    <citation type="submission" date="2016-07" db="EMBL/GenBank/DDBJ databases">
        <title>Draft genome of the white-rot fungus Obba rivulosa 3A-2.</title>
        <authorList>
            <consortium name="DOE Joint Genome Institute"/>
            <person name="Miettinen O."/>
            <person name="Riley R."/>
            <person name="Acob R."/>
            <person name="Barry K."/>
            <person name="Cullen D."/>
            <person name="De Vries R."/>
            <person name="Hainaut M."/>
            <person name="Hatakka A."/>
            <person name="Henrissat B."/>
            <person name="Hilden K."/>
            <person name="Kuo R."/>
            <person name="Labutti K."/>
            <person name="Lipzen A."/>
            <person name="Makela M.R."/>
            <person name="Sandor L."/>
            <person name="Spatafora J.W."/>
            <person name="Grigoriev I.V."/>
            <person name="Hibbett D.S."/>
        </authorList>
    </citation>
    <scope>NUCLEOTIDE SEQUENCE [LARGE SCALE GENOMIC DNA]</scope>
    <source>
        <strain evidence="2 3">3A-2</strain>
    </source>
</reference>
<feature type="compositionally biased region" description="Low complexity" evidence="1">
    <location>
        <begin position="137"/>
        <end position="152"/>
    </location>
</feature>
<organism evidence="2 3">
    <name type="scientific">Obba rivulosa</name>
    <dbReference type="NCBI Taxonomy" id="1052685"/>
    <lineage>
        <taxon>Eukaryota</taxon>
        <taxon>Fungi</taxon>
        <taxon>Dikarya</taxon>
        <taxon>Basidiomycota</taxon>
        <taxon>Agaricomycotina</taxon>
        <taxon>Agaricomycetes</taxon>
        <taxon>Polyporales</taxon>
        <taxon>Gelatoporiaceae</taxon>
        <taxon>Obba</taxon>
    </lineage>
</organism>
<feature type="compositionally biased region" description="Basic and acidic residues" evidence="1">
    <location>
        <begin position="122"/>
        <end position="134"/>
    </location>
</feature>
<feature type="region of interest" description="Disordered" evidence="1">
    <location>
        <begin position="113"/>
        <end position="167"/>
    </location>
</feature>